<dbReference type="PROSITE" id="PS00622">
    <property type="entry name" value="HTH_LUXR_1"/>
    <property type="match status" value="1"/>
</dbReference>
<dbReference type="InterPro" id="IPR016032">
    <property type="entry name" value="Sig_transdc_resp-reg_C-effctor"/>
</dbReference>
<organism evidence="2 3">
    <name type="scientific">Ohtaekwangia koreensis</name>
    <dbReference type="NCBI Taxonomy" id="688867"/>
    <lineage>
        <taxon>Bacteria</taxon>
        <taxon>Pseudomonadati</taxon>
        <taxon>Bacteroidota</taxon>
        <taxon>Cytophagia</taxon>
        <taxon>Cytophagales</taxon>
        <taxon>Fulvivirgaceae</taxon>
        <taxon>Ohtaekwangia</taxon>
    </lineage>
</organism>
<dbReference type="GO" id="GO:0006355">
    <property type="term" value="P:regulation of DNA-templated transcription"/>
    <property type="evidence" value="ECO:0007669"/>
    <property type="project" value="InterPro"/>
</dbReference>
<dbReference type="RefSeq" id="WP_079686771.1">
    <property type="nucleotide sequence ID" value="NZ_FUZU01000001.1"/>
</dbReference>
<evidence type="ECO:0000313" key="2">
    <source>
        <dbReference type="EMBL" id="SKC64288.1"/>
    </source>
</evidence>
<sequence length="196" mass="22318">MRYTVQNMMIDGRRYLVLSIEIQTSTSIEQFLGTPLRYEDYNFVLLTFNCHARPFLELLYFVIFLSRKTSVLISSDHWFKPFASFLKRIGLSGILCYQPAANSFSIYHYPSIGVKDGRFPEILDSLQELSIAEIEILFFLSIGYSNTKISGILCRSYHTVKNHKVNIARKAGLDGCGQLPYFASQLRDAATCIAVS</sequence>
<dbReference type="Proteomes" id="UP000190961">
    <property type="component" value="Unassembled WGS sequence"/>
</dbReference>
<dbReference type="Gene3D" id="1.10.10.10">
    <property type="entry name" value="Winged helix-like DNA-binding domain superfamily/Winged helix DNA-binding domain"/>
    <property type="match status" value="1"/>
</dbReference>
<dbReference type="SUPFAM" id="SSF46894">
    <property type="entry name" value="C-terminal effector domain of the bipartite response regulators"/>
    <property type="match status" value="1"/>
</dbReference>
<name>A0A1T5KLX5_9BACT</name>
<dbReference type="InterPro" id="IPR036388">
    <property type="entry name" value="WH-like_DNA-bd_sf"/>
</dbReference>
<dbReference type="PRINTS" id="PR00038">
    <property type="entry name" value="HTHLUXR"/>
</dbReference>
<dbReference type="EMBL" id="FUZU01000001">
    <property type="protein sequence ID" value="SKC64288.1"/>
    <property type="molecule type" value="Genomic_DNA"/>
</dbReference>
<proteinExistence type="predicted"/>
<dbReference type="SMART" id="SM00421">
    <property type="entry name" value="HTH_LUXR"/>
    <property type="match status" value="1"/>
</dbReference>
<gene>
    <name evidence="2" type="ORF">SAMN05660236_2309</name>
</gene>
<dbReference type="STRING" id="688867.SAMN05660236_2309"/>
<dbReference type="Pfam" id="PF00196">
    <property type="entry name" value="GerE"/>
    <property type="match status" value="1"/>
</dbReference>
<feature type="domain" description="HTH luxR-type" evidence="1">
    <location>
        <begin position="143"/>
        <end position="170"/>
    </location>
</feature>
<dbReference type="AlphaFoldDB" id="A0A1T5KLX5"/>
<evidence type="ECO:0000259" key="1">
    <source>
        <dbReference type="PROSITE" id="PS00622"/>
    </source>
</evidence>
<dbReference type="InterPro" id="IPR000792">
    <property type="entry name" value="Tscrpt_reg_LuxR_C"/>
</dbReference>
<keyword evidence="3" id="KW-1185">Reference proteome</keyword>
<dbReference type="OrthoDB" id="960260at2"/>
<accession>A0A1T5KLX5</accession>
<protein>
    <submittedName>
        <fullName evidence="2">Regulatory protein, luxR family</fullName>
    </submittedName>
</protein>
<dbReference type="GO" id="GO:0003677">
    <property type="term" value="F:DNA binding"/>
    <property type="evidence" value="ECO:0007669"/>
    <property type="project" value="InterPro"/>
</dbReference>
<reference evidence="2 3" key="1">
    <citation type="submission" date="2017-02" db="EMBL/GenBank/DDBJ databases">
        <authorList>
            <person name="Peterson S.W."/>
        </authorList>
    </citation>
    <scope>NUCLEOTIDE SEQUENCE [LARGE SCALE GENOMIC DNA]</scope>
    <source>
        <strain evidence="2 3">DSM 25262</strain>
    </source>
</reference>
<evidence type="ECO:0000313" key="3">
    <source>
        <dbReference type="Proteomes" id="UP000190961"/>
    </source>
</evidence>